<evidence type="ECO:0000313" key="1">
    <source>
        <dbReference type="EMBL" id="CAB4134859.1"/>
    </source>
</evidence>
<accession>A0A6J5LT15</accession>
<name>A0A6J5LT15_9CAUD</name>
<sequence length="66" mass="7309">MKSKIHAATGTMPTEEEITAHTQIDYNAEIYDAAYEVLKAWDTRAGIAEATKAFEALRKALNDIPI</sequence>
<reference evidence="1" key="1">
    <citation type="submission" date="2020-04" db="EMBL/GenBank/DDBJ databases">
        <authorList>
            <person name="Chiriac C."/>
            <person name="Salcher M."/>
            <person name="Ghai R."/>
            <person name="Kavagutti S V."/>
        </authorList>
    </citation>
    <scope>NUCLEOTIDE SEQUENCE</scope>
</reference>
<proteinExistence type="predicted"/>
<gene>
    <name evidence="1" type="ORF">UFOVP274_73</name>
</gene>
<dbReference type="EMBL" id="LR796296">
    <property type="protein sequence ID" value="CAB4134859.1"/>
    <property type="molecule type" value="Genomic_DNA"/>
</dbReference>
<protein>
    <submittedName>
        <fullName evidence="1">Uncharacterized protein</fullName>
    </submittedName>
</protein>
<organism evidence="1">
    <name type="scientific">uncultured Caudovirales phage</name>
    <dbReference type="NCBI Taxonomy" id="2100421"/>
    <lineage>
        <taxon>Viruses</taxon>
        <taxon>Duplodnaviria</taxon>
        <taxon>Heunggongvirae</taxon>
        <taxon>Uroviricota</taxon>
        <taxon>Caudoviricetes</taxon>
        <taxon>Peduoviridae</taxon>
        <taxon>Maltschvirus</taxon>
        <taxon>Maltschvirus maltsch</taxon>
    </lineage>
</organism>